<reference evidence="6 7" key="1">
    <citation type="submission" date="2018-12" db="EMBL/GenBank/DDBJ databases">
        <title>Draft genome sequence of Embleya hyalina NBRC 13850T.</title>
        <authorList>
            <person name="Komaki H."/>
            <person name="Hosoyama A."/>
            <person name="Kimura A."/>
            <person name="Ichikawa N."/>
            <person name="Tamura T."/>
        </authorList>
    </citation>
    <scope>NUCLEOTIDE SEQUENCE [LARGE SCALE GENOMIC DNA]</scope>
    <source>
        <strain evidence="6 7">NBRC 13850</strain>
    </source>
</reference>
<dbReference type="Gene3D" id="3.30.450.40">
    <property type="match status" value="1"/>
</dbReference>
<dbReference type="InterPro" id="IPR050707">
    <property type="entry name" value="HTH_MetabolicPath_Reg"/>
</dbReference>
<keyword evidence="3" id="KW-0804">Transcription</keyword>
<organism evidence="6 7">
    <name type="scientific">Embleya hyalina</name>
    <dbReference type="NCBI Taxonomy" id="516124"/>
    <lineage>
        <taxon>Bacteria</taxon>
        <taxon>Bacillati</taxon>
        <taxon>Actinomycetota</taxon>
        <taxon>Actinomycetes</taxon>
        <taxon>Kitasatosporales</taxon>
        <taxon>Streptomycetaceae</taxon>
        <taxon>Embleya</taxon>
    </lineage>
</organism>
<evidence type="ECO:0000313" key="7">
    <source>
        <dbReference type="Proteomes" id="UP000286931"/>
    </source>
</evidence>
<gene>
    <name evidence="6" type="ORF">EHYA_05476</name>
</gene>
<comment type="caution">
    <text evidence="6">The sequence shown here is derived from an EMBL/GenBank/DDBJ whole genome shotgun (WGS) entry which is preliminary data.</text>
</comment>
<dbReference type="Pfam" id="PF01614">
    <property type="entry name" value="IclR_C"/>
    <property type="match status" value="1"/>
</dbReference>
<dbReference type="InterPro" id="IPR029016">
    <property type="entry name" value="GAF-like_dom_sf"/>
</dbReference>
<accession>A0A401YT35</accession>
<dbReference type="PANTHER" id="PTHR30136">
    <property type="entry name" value="HELIX-TURN-HELIX TRANSCRIPTIONAL REGULATOR, ICLR FAMILY"/>
    <property type="match status" value="1"/>
</dbReference>
<evidence type="ECO:0000256" key="3">
    <source>
        <dbReference type="ARBA" id="ARBA00023163"/>
    </source>
</evidence>
<name>A0A401YT35_9ACTN</name>
<dbReference type="SUPFAM" id="SSF55781">
    <property type="entry name" value="GAF domain-like"/>
    <property type="match status" value="1"/>
</dbReference>
<dbReference type="InterPro" id="IPR036388">
    <property type="entry name" value="WH-like_DNA-bd_sf"/>
</dbReference>
<protein>
    <submittedName>
        <fullName evidence="6">Transcriptional regulator</fullName>
    </submittedName>
</protein>
<dbReference type="SUPFAM" id="SSF46785">
    <property type="entry name" value="Winged helix' DNA-binding domain"/>
    <property type="match status" value="1"/>
</dbReference>
<dbReference type="EMBL" id="BIFH01000025">
    <property type="protein sequence ID" value="GCD97780.1"/>
    <property type="molecule type" value="Genomic_DNA"/>
</dbReference>
<dbReference type="PROSITE" id="PS51077">
    <property type="entry name" value="HTH_ICLR"/>
    <property type="match status" value="1"/>
</dbReference>
<dbReference type="Pfam" id="PF09339">
    <property type="entry name" value="HTH_IclR"/>
    <property type="match status" value="1"/>
</dbReference>
<dbReference type="SMART" id="SM00346">
    <property type="entry name" value="HTH_ICLR"/>
    <property type="match status" value="1"/>
</dbReference>
<evidence type="ECO:0000259" key="4">
    <source>
        <dbReference type="PROSITE" id="PS51077"/>
    </source>
</evidence>
<dbReference type="PROSITE" id="PS51078">
    <property type="entry name" value="ICLR_ED"/>
    <property type="match status" value="1"/>
</dbReference>
<feature type="domain" description="IclR-ED" evidence="5">
    <location>
        <begin position="82"/>
        <end position="259"/>
    </location>
</feature>
<dbReference type="GO" id="GO:0003700">
    <property type="term" value="F:DNA-binding transcription factor activity"/>
    <property type="evidence" value="ECO:0007669"/>
    <property type="project" value="TreeGrafter"/>
</dbReference>
<keyword evidence="2" id="KW-0238">DNA-binding</keyword>
<dbReference type="InterPro" id="IPR014757">
    <property type="entry name" value="Tscrpt_reg_IclR_C"/>
</dbReference>
<dbReference type="GO" id="GO:0045892">
    <property type="term" value="P:negative regulation of DNA-templated transcription"/>
    <property type="evidence" value="ECO:0007669"/>
    <property type="project" value="TreeGrafter"/>
</dbReference>
<dbReference type="AlphaFoldDB" id="A0A401YT35"/>
<sequence length="270" mass="28799">MDMTDRSTAKAGLGAGAEPAPSVLWKAFRVLEVFSHSRRVLTLAQIVRRSGLPKSTAHRVLAMLVEVGAVEQHSDGYRMGLRMFSFGTLPPEVALRDAALVHLEELHRVTGQTLHLAILRDGHAVYLEKLRSRRYDRSPALVGGRLPAHCTAIGKAMLAHSTEHTVAEVLAAPLERRTTHSLTSPALIRRHLTTIRTVGYAVDREEAVDGMACVAVPVLVDGRPVAAVSVGFAAAAGSGTVLIDPLRRTAAAISRSLPAGSAGRLIATGR</sequence>
<evidence type="ECO:0000256" key="1">
    <source>
        <dbReference type="ARBA" id="ARBA00023015"/>
    </source>
</evidence>
<evidence type="ECO:0000256" key="2">
    <source>
        <dbReference type="ARBA" id="ARBA00023125"/>
    </source>
</evidence>
<proteinExistence type="predicted"/>
<dbReference type="Gene3D" id="1.10.10.10">
    <property type="entry name" value="Winged helix-like DNA-binding domain superfamily/Winged helix DNA-binding domain"/>
    <property type="match status" value="1"/>
</dbReference>
<keyword evidence="1" id="KW-0805">Transcription regulation</keyword>
<evidence type="ECO:0000259" key="5">
    <source>
        <dbReference type="PROSITE" id="PS51078"/>
    </source>
</evidence>
<evidence type="ECO:0000313" key="6">
    <source>
        <dbReference type="EMBL" id="GCD97780.1"/>
    </source>
</evidence>
<dbReference type="Proteomes" id="UP000286931">
    <property type="component" value="Unassembled WGS sequence"/>
</dbReference>
<dbReference type="InterPro" id="IPR005471">
    <property type="entry name" value="Tscrpt_reg_IclR_N"/>
</dbReference>
<dbReference type="PANTHER" id="PTHR30136:SF24">
    <property type="entry name" value="HTH-TYPE TRANSCRIPTIONAL REPRESSOR ALLR"/>
    <property type="match status" value="1"/>
</dbReference>
<dbReference type="InterPro" id="IPR036390">
    <property type="entry name" value="WH_DNA-bd_sf"/>
</dbReference>
<feature type="domain" description="HTH iclR-type" evidence="4">
    <location>
        <begin position="21"/>
        <end position="81"/>
    </location>
</feature>
<dbReference type="GO" id="GO:0003677">
    <property type="term" value="F:DNA binding"/>
    <property type="evidence" value="ECO:0007669"/>
    <property type="project" value="UniProtKB-KW"/>
</dbReference>
<keyword evidence="7" id="KW-1185">Reference proteome</keyword>